<dbReference type="SUPFAM" id="SSF51735">
    <property type="entry name" value="NAD(P)-binding Rossmann-fold domains"/>
    <property type="match status" value="1"/>
</dbReference>
<evidence type="ECO:0000259" key="3">
    <source>
        <dbReference type="Pfam" id="PF02826"/>
    </source>
</evidence>
<proteinExistence type="predicted"/>
<evidence type="ECO:0000256" key="1">
    <source>
        <dbReference type="ARBA" id="ARBA00023002"/>
    </source>
</evidence>
<evidence type="ECO:0000256" key="2">
    <source>
        <dbReference type="ARBA" id="ARBA00023027"/>
    </source>
</evidence>
<dbReference type="Proteomes" id="UP000215896">
    <property type="component" value="Unassembled WGS sequence"/>
</dbReference>
<dbReference type="OrthoDB" id="9793626at2"/>
<dbReference type="CDD" id="cd05300">
    <property type="entry name" value="2-Hacid_dh_1"/>
    <property type="match status" value="1"/>
</dbReference>
<dbReference type="PANTHER" id="PTHR43333:SF1">
    <property type="entry name" value="D-ISOMER SPECIFIC 2-HYDROXYACID DEHYDROGENASE NAD-BINDING DOMAIN-CONTAINING PROTEIN"/>
    <property type="match status" value="1"/>
</dbReference>
<dbReference type="Gene3D" id="3.40.50.720">
    <property type="entry name" value="NAD(P)-binding Rossmann-like Domain"/>
    <property type="match status" value="2"/>
</dbReference>
<name>A0A255G4I5_9ACTN</name>
<dbReference type="GO" id="GO:0016491">
    <property type="term" value="F:oxidoreductase activity"/>
    <property type="evidence" value="ECO:0007669"/>
    <property type="project" value="UniProtKB-KW"/>
</dbReference>
<dbReference type="GO" id="GO:0051287">
    <property type="term" value="F:NAD binding"/>
    <property type="evidence" value="ECO:0007669"/>
    <property type="project" value="InterPro"/>
</dbReference>
<comment type="caution">
    <text evidence="4">The sequence shown here is derived from an EMBL/GenBank/DDBJ whole genome shotgun (WGS) entry which is preliminary data.</text>
</comment>
<dbReference type="Pfam" id="PF02826">
    <property type="entry name" value="2-Hacid_dh_C"/>
    <property type="match status" value="1"/>
</dbReference>
<dbReference type="EMBL" id="NMVO01000016">
    <property type="protein sequence ID" value="OYO10471.1"/>
    <property type="molecule type" value="Genomic_DNA"/>
</dbReference>
<dbReference type="SUPFAM" id="SSF52283">
    <property type="entry name" value="Formate/glycerate dehydrogenase catalytic domain-like"/>
    <property type="match status" value="1"/>
</dbReference>
<dbReference type="InterPro" id="IPR006140">
    <property type="entry name" value="D-isomer_DH_NAD-bd"/>
</dbReference>
<keyword evidence="2" id="KW-0520">NAD</keyword>
<evidence type="ECO:0000313" key="5">
    <source>
        <dbReference type="Proteomes" id="UP000215896"/>
    </source>
</evidence>
<keyword evidence="5" id="KW-1185">Reference proteome</keyword>
<accession>A0A255G4I5</accession>
<keyword evidence="1" id="KW-0560">Oxidoreductase</keyword>
<dbReference type="InterPro" id="IPR036291">
    <property type="entry name" value="NAD(P)-bd_dom_sf"/>
</dbReference>
<evidence type="ECO:0000313" key="4">
    <source>
        <dbReference type="EMBL" id="OYO10471.1"/>
    </source>
</evidence>
<dbReference type="RefSeq" id="WP_094406211.1">
    <property type="nucleotide sequence ID" value="NZ_NMVO01000016.1"/>
</dbReference>
<gene>
    <name evidence="4" type="ORF">CGZ94_15720</name>
</gene>
<dbReference type="AlphaFoldDB" id="A0A255G4I5"/>
<organism evidence="4 5">
    <name type="scientific">Enemella evansiae</name>
    <dbReference type="NCBI Taxonomy" id="2016499"/>
    <lineage>
        <taxon>Bacteria</taxon>
        <taxon>Bacillati</taxon>
        <taxon>Actinomycetota</taxon>
        <taxon>Actinomycetes</taxon>
        <taxon>Propionibacteriales</taxon>
        <taxon>Propionibacteriaceae</taxon>
        <taxon>Enemella</taxon>
    </lineage>
</organism>
<feature type="domain" description="D-isomer specific 2-hydroxyacid dehydrogenase NAD-binding" evidence="3">
    <location>
        <begin position="110"/>
        <end position="299"/>
    </location>
</feature>
<protein>
    <recommendedName>
        <fullName evidence="3">D-isomer specific 2-hydroxyacid dehydrogenase NAD-binding domain-containing protein</fullName>
    </recommendedName>
</protein>
<sequence>MSPESTDDQLVIALPQDPAGLERLRGIAQHTRIALLEPGALTVPAELADTVTGFCGDSVPSNLTELPRLRWIQLASAGFRQAIGAGVPDTVAVTNASGVNDIPIAEWCAMMMLALRRDLPGTFADQQAHRWDRSPVHQAELRGLRVGILGFGNIGQQVARTVRALGLEVWVASRSAPGFRPDRYDPLDRGPEEVPIPDRSFGLDRLPDFLSGLDFLVVTVPATPTTDGLIDDAAFRALPPTAYLLNPARASVVDEQALRSALAEGRLAGAALDVHYRSPMAADDPTWELPRVIITSHVSGSSDSTFFLPRLWDLLARNTERLLAGRPLLNRITPADLAG</sequence>
<reference evidence="4 5" key="1">
    <citation type="submission" date="2017-07" db="EMBL/GenBank/DDBJ databases">
        <title>Draft whole genome sequences of clinical Proprionibacteriaceae strains.</title>
        <authorList>
            <person name="Bernier A.-M."/>
            <person name="Bernard K."/>
            <person name="Domingo M.-C."/>
        </authorList>
    </citation>
    <scope>NUCLEOTIDE SEQUENCE [LARGE SCALE GENOMIC DNA]</scope>
    <source>
        <strain evidence="4 5">NML 030167</strain>
    </source>
</reference>
<dbReference type="PANTHER" id="PTHR43333">
    <property type="entry name" value="2-HACID_DH_C DOMAIN-CONTAINING PROTEIN"/>
    <property type="match status" value="1"/>
</dbReference>
<accession>A0A4R6LVZ0</accession>